<dbReference type="RefSeq" id="WP_074928468.1">
    <property type="nucleotide sequence ID" value="NZ_FPBL01000005.1"/>
</dbReference>
<organism evidence="1 2">
    <name type="scientific">Nitrosomonas eutropha</name>
    <dbReference type="NCBI Taxonomy" id="916"/>
    <lineage>
        <taxon>Bacteria</taxon>
        <taxon>Pseudomonadati</taxon>
        <taxon>Pseudomonadota</taxon>
        <taxon>Betaproteobacteria</taxon>
        <taxon>Nitrosomonadales</taxon>
        <taxon>Nitrosomonadaceae</taxon>
        <taxon>Nitrosomonas</taxon>
    </lineage>
</organism>
<evidence type="ECO:0000313" key="1">
    <source>
        <dbReference type="EMBL" id="SFU62613.1"/>
    </source>
</evidence>
<dbReference type="EMBL" id="FPBL01000005">
    <property type="protein sequence ID" value="SFU62613.1"/>
    <property type="molecule type" value="Genomic_DNA"/>
</dbReference>
<evidence type="ECO:0000313" key="2">
    <source>
        <dbReference type="Proteomes" id="UP000183926"/>
    </source>
</evidence>
<name>A0A1I7HPP7_9PROT</name>
<reference evidence="1 2" key="1">
    <citation type="submission" date="2016-10" db="EMBL/GenBank/DDBJ databases">
        <authorList>
            <person name="de Groot N.N."/>
        </authorList>
    </citation>
    <scope>NUCLEOTIDE SEQUENCE [LARGE SCALE GENOMIC DNA]</scope>
    <source>
        <strain evidence="1 2">Nm24</strain>
    </source>
</reference>
<gene>
    <name evidence="1" type="ORF">SAMN05216339_105142</name>
</gene>
<protein>
    <submittedName>
        <fullName evidence="1">Uncharacterized protein</fullName>
    </submittedName>
</protein>
<accession>A0A1I7HPP7</accession>
<sequence length="99" mass="11007">MQAKQKRPYTTWLAADAGSFLDIYGDDSEDYDNTKKQLAGGMDVQFFQEKNAKLNKALRDTLGLASKPYLLKTGGKRPGTKRGLNMTPEQIHIIKAGMV</sequence>
<dbReference type="OrthoDB" id="9805822at2"/>
<dbReference type="AlphaFoldDB" id="A0A1I7HPP7"/>
<dbReference type="Proteomes" id="UP000183926">
    <property type="component" value="Unassembled WGS sequence"/>
</dbReference>
<proteinExistence type="predicted"/>